<comment type="subunit">
    <text evidence="12">Monomer and homodimer. Part of the essential Sec protein translocation apparatus which comprises SecA, SecYEG and auxiliary proteins SecDF. Other proteins may also be involved.</text>
</comment>
<evidence type="ECO:0000313" key="17">
    <source>
        <dbReference type="EMBL" id="GAA0439033.1"/>
    </source>
</evidence>
<evidence type="ECO:0000256" key="12">
    <source>
        <dbReference type="HAMAP-Rule" id="MF_01382"/>
    </source>
</evidence>
<evidence type="ECO:0000259" key="15">
    <source>
        <dbReference type="PROSITE" id="PS51194"/>
    </source>
</evidence>
<evidence type="ECO:0000256" key="7">
    <source>
        <dbReference type="ARBA" id="ARBA00022840"/>
    </source>
</evidence>
<dbReference type="SUPFAM" id="SSF81767">
    <property type="entry name" value="Pre-protein crosslinking domain of SecA"/>
    <property type="match status" value="1"/>
</dbReference>
<evidence type="ECO:0000259" key="16">
    <source>
        <dbReference type="PROSITE" id="PS51196"/>
    </source>
</evidence>
<evidence type="ECO:0000256" key="10">
    <source>
        <dbReference type="ARBA" id="ARBA00023010"/>
    </source>
</evidence>
<dbReference type="InterPro" id="IPR030908">
    <property type="entry name" value="SecA2_Bac_anthr"/>
</dbReference>
<evidence type="ECO:0000256" key="13">
    <source>
        <dbReference type="RuleBase" id="RU003874"/>
    </source>
</evidence>
<dbReference type="PROSITE" id="PS51196">
    <property type="entry name" value="SECA_MOTOR_DEAD"/>
    <property type="match status" value="1"/>
</dbReference>
<keyword evidence="18" id="KW-1185">Reference proteome</keyword>
<dbReference type="EMBL" id="BAAADM010000038">
    <property type="protein sequence ID" value="GAA0439033.1"/>
    <property type="molecule type" value="Genomic_DNA"/>
</dbReference>
<feature type="binding site" evidence="12">
    <location>
        <position position="85"/>
    </location>
    <ligand>
        <name>ATP</name>
        <dbReference type="ChEBI" id="CHEBI:30616"/>
    </ligand>
</feature>
<keyword evidence="7 12" id="KW-0067">ATP-binding</keyword>
<accession>A0ABP3J2U9</accession>
<dbReference type="CDD" id="cd18803">
    <property type="entry name" value="SF2_C_secA"/>
    <property type="match status" value="1"/>
</dbReference>
<dbReference type="InterPro" id="IPR011116">
    <property type="entry name" value="SecA_Wing/Scaffold"/>
</dbReference>
<dbReference type="Pfam" id="PF01043">
    <property type="entry name" value="SecA_PP_bind"/>
    <property type="match status" value="1"/>
</dbReference>
<dbReference type="InterPro" id="IPR044722">
    <property type="entry name" value="SecA_SF2_C"/>
</dbReference>
<dbReference type="InterPro" id="IPR036670">
    <property type="entry name" value="SecA_X-link_sf"/>
</dbReference>
<dbReference type="Pfam" id="PF07516">
    <property type="entry name" value="SecA_SW"/>
    <property type="match status" value="1"/>
</dbReference>
<comment type="caution">
    <text evidence="17">The sequence shown here is derived from an EMBL/GenBank/DDBJ whole genome shotgun (WGS) entry which is preliminary data.</text>
</comment>
<evidence type="ECO:0000256" key="2">
    <source>
        <dbReference type="ARBA" id="ARBA00007650"/>
    </source>
</evidence>
<gene>
    <name evidence="17" type="primary">secA2</name>
    <name evidence="12" type="synonym">secA</name>
    <name evidence="17" type="ORF">GCM10008983_14920</name>
</gene>
<keyword evidence="3 12" id="KW-0813">Transport</keyword>
<dbReference type="Gene3D" id="3.90.1440.10">
    <property type="entry name" value="SecA, preprotein cross-linking domain"/>
    <property type="match status" value="1"/>
</dbReference>
<reference evidence="18" key="1">
    <citation type="journal article" date="2019" name="Int. J. Syst. Evol. Microbiol.">
        <title>The Global Catalogue of Microorganisms (GCM) 10K type strain sequencing project: providing services to taxonomists for standard genome sequencing and annotation.</title>
        <authorList>
            <consortium name="The Broad Institute Genomics Platform"/>
            <consortium name="The Broad Institute Genome Sequencing Center for Infectious Disease"/>
            <person name="Wu L."/>
            <person name="Ma J."/>
        </authorList>
    </citation>
    <scope>NUCLEOTIDE SEQUENCE [LARGE SCALE GENOMIC DNA]</scope>
    <source>
        <strain evidence="18">JCM 12149</strain>
    </source>
</reference>
<dbReference type="Proteomes" id="UP001501459">
    <property type="component" value="Unassembled WGS sequence"/>
</dbReference>
<dbReference type="InterPro" id="IPR011130">
    <property type="entry name" value="SecA_preprotein_X-link_dom"/>
</dbReference>
<dbReference type="Gene3D" id="3.40.50.300">
    <property type="entry name" value="P-loop containing nucleotide triphosphate hydrolases"/>
    <property type="match status" value="2"/>
</dbReference>
<dbReference type="InterPro" id="IPR014001">
    <property type="entry name" value="Helicase_ATP-bd"/>
</dbReference>
<feature type="binding site" evidence="12">
    <location>
        <begin position="103"/>
        <end position="107"/>
    </location>
    <ligand>
        <name>ATP</name>
        <dbReference type="ChEBI" id="CHEBI:30616"/>
    </ligand>
</feature>
<evidence type="ECO:0000313" key="18">
    <source>
        <dbReference type="Proteomes" id="UP001501459"/>
    </source>
</evidence>
<keyword evidence="5 12" id="KW-0963">Cytoplasm</keyword>
<dbReference type="Pfam" id="PF07517">
    <property type="entry name" value="SecA_DEAD"/>
    <property type="match status" value="1"/>
</dbReference>
<dbReference type="PROSITE" id="PS01312">
    <property type="entry name" value="SECA"/>
    <property type="match status" value="1"/>
</dbReference>
<dbReference type="SUPFAM" id="SSF81886">
    <property type="entry name" value="Helical scaffold and wing domains of SecA"/>
    <property type="match status" value="1"/>
</dbReference>
<dbReference type="SMART" id="SM00958">
    <property type="entry name" value="SecA_PP_bind"/>
    <property type="match status" value="1"/>
</dbReference>
<comment type="subcellular location">
    <subcellularLocation>
        <location evidence="12">Cell membrane</location>
        <topology evidence="12">Peripheral membrane protein</topology>
        <orientation evidence="12">Cytoplasmic side</orientation>
    </subcellularLocation>
    <subcellularLocation>
        <location evidence="12">Cytoplasm</location>
    </subcellularLocation>
    <subcellularLocation>
        <location evidence="1">Membrane</location>
        <topology evidence="1">Peripheral membrane protein</topology>
    </subcellularLocation>
    <text evidence="12">Distribution is 50-50.</text>
</comment>
<evidence type="ECO:0000256" key="8">
    <source>
        <dbReference type="ARBA" id="ARBA00022927"/>
    </source>
</evidence>
<keyword evidence="10 12" id="KW-0811">Translocation</keyword>
<evidence type="ECO:0000256" key="3">
    <source>
        <dbReference type="ARBA" id="ARBA00022448"/>
    </source>
</evidence>
<evidence type="ECO:0000256" key="6">
    <source>
        <dbReference type="ARBA" id="ARBA00022741"/>
    </source>
</evidence>
<dbReference type="InterPro" id="IPR036266">
    <property type="entry name" value="SecA_Wing/Scaffold_sf"/>
</dbReference>
<feature type="domain" description="Helicase C-terminal" evidence="15">
    <location>
        <begin position="414"/>
        <end position="573"/>
    </location>
</feature>
<evidence type="ECO:0000259" key="14">
    <source>
        <dbReference type="PROSITE" id="PS51192"/>
    </source>
</evidence>
<sequence length="793" mass="90175">MQLLKNRKQSKDYRMLKTYYKTVDKINQLEADIERLTDQQLSDKTTEFKDRLQNGETIYDLAPEAFAVVREVSRRVLGLRHYDVQLIGGLVLLEGNISEMATGEGKTLVASLPSYLVALEGNGVHIITVNEYLARRDKDLIGQIHAFLGLDVGLNVAGLSPAEKQAAYQCDITYGVGNEFGFDFLRDNTVQALSQKVQRSYHYAIIDEVDSVLIDEAKTPLIIAGKDKPSDRLYDVCARVIKGLKEDDDFTFDLELKTVNFTEKGMSKCESVFGVDNLFDLEHSSLFHSLLQALRARVLFERDVDYIVEQGEIKLIDMNTGRVMEGRSLSDGLHQAIESKEGLVNTDENKTHASITVQNYYRMYPKLAGMTGTAKTEENELHKIYGMGVVTIPPNKPNQRVDLTDMVFMTREQKYDQLVSEVQNRHDKGQPILIGTTSVRQSEQVAAYLDNHSISYHLLNAKSVEQEANLIAMAGQKGQITIATNMAGRGTDIMLGEGVAELGGLHIIGTERNESRRIDNQLKGRSARQGDPGSTQFIISLEDYLFIRYASDELERMKPKLKEGRHGFIKSDNVHKLVDTAQKISEGMAYQFRDFNLNLEDVINDQRRVVYQLRDHLLEADNPIAFITRQTSDLPEQLIATYCPNDVPDDWDINGLEQALDAILLSDVAFSDTEFETVESIKTHIQPFIDDHRKMLQSLEENDQLQTAARAQGLFVIDSLWKKHLDQMTQLKEGIGMRQYQQENPLDLFKKEGYRLFEETHEEIMYQMVDRLQQIYQKVRKQETSDNTARKEG</sequence>
<dbReference type="NCBIfam" id="TIGR00963">
    <property type="entry name" value="secA"/>
    <property type="match status" value="1"/>
</dbReference>
<protein>
    <recommendedName>
        <fullName evidence="12 13">Protein translocase subunit SecA</fullName>
        <ecNumber evidence="12">7.4.2.8</ecNumber>
    </recommendedName>
</protein>
<feature type="domain" description="Helicase ATP-binding" evidence="14">
    <location>
        <begin position="87"/>
        <end position="244"/>
    </location>
</feature>
<dbReference type="PROSITE" id="PS51194">
    <property type="entry name" value="HELICASE_CTER"/>
    <property type="match status" value="1"/>
</dbReference>
<evidence type="ECO:0000256" key="11">
    <source>
        <dbReference type="ARBA" id="ARBA00023136"/>
    </source>
</evidence>
<dbReference type="SUPFAM" id="SSF52540">
    <property type="entry name" value="P-loop containing nucleoside triphosphate hydrolases"/>
    <property type="match status" value="2"/>
</dbReference>
<evidence type="ECO:0000256" key="9">
    <source>
        <dbReference type="ARBA" id="ARBA00022967"/>
    </source>
</evidence>
<dbReference type="SMART" id="SM00957">
    <property type="entry name" value="SecA_DEAD"/>
    <property type="match status" value="1"/>
</dbReference>
<dbReference type="HAMAP" id="MF_01382">
    <property type="entry name" value="SecA"/>
    <property type="match status" value="1"/>
</dbReference>
<keyword evidence="9 12" id="KW-1278">Translocase</keyword>
<evidence type="ECO:0000256" key="1">
    <source>
        <dbReference type="ARBA" id="ARBA00004170"/>
    </source>
</evidence>
<proteinExistence type="inferred from homology"/>
<keyword evidence="11 12" id="KW-0472">Membrane</keyword>
<evidence type="ECO:0000256" key="4">
    <source>
        <dbReference type="ARBA" id="ARBA00022475"/>
    </source>
</evidence>
<dbReference type="InterPro" id="IPR000185">
    <property type="entry name" value="SecA"/>
</dbReference>
<comment type="similarity">
    <text evidence="2 12 13">Belongs to the SecA family.</text>
</comment>
<dbReference type="InterPro" id="IPR001650">
    <property type="entry name" value="Helicase_C-like"/>
</dbReference>
<dbReference type="PRINTS" id="PR00906">
    <property type="entry name" value="SECA"/>
</dbReference>
<dbReference type="InterPro" id="IPR027417">
    <property type="entry name" value="P-loop_NTPase"/>
</dbReference>
<dbReference type="Pfam" id="PF21090">
    <property type="entry name" value="P-loop_SecA"/>
    <property type="match status" value="1"/>
</dbReference>
<keyword evidence="6 12" id="KW-0547">Nucleotide-binding</keyword>
<dbReference type="RefSeq" id="WP_343752164.1">
    <property type="nucleotide sequence ID" value="NZ_BAAADM010000038.1"/>
</dbReference>
<dbReference type="InterPro" id="IPR011115">
    <property type="entry name" value="SecA_DEAD"/>
</dbReference>
<evidence type="ECO:0000256" key="5">
    <source>
        <dbReference type="ARBA" id="ARBA00022490"/>
    </source>
</evidence>
<name>A0ABP3J2U9_9BACI</name>
<dbReference type="NCBIfam" id="TIGR04397">
    <property type="entry name" value="SecA2_Bac_anthr"/>
    <property type="match status" value="1"/>
</dbReference>
<dbReference type="PANTHER" id="PTHR30612">
    <property type="entry name" value="SECA INNER MEMBRANE COMPONENT OF SEC PROTEIN SECRETION SYSTEM"/>
    <property type="match status" value="1"/>
</dbReference>
<feature type="domain" description="SecA family profile" evidence="16">
    <location>
        <begin position="1"/>
        <end position="570"/>
    </location>
</feature>
<comment type="function">
    <text evidence="12">Part of the Sec protein translocase complex. Interacts with the SecYEG preprotein conducting channel. Has a central role in coupling the hydrolysis of ATP to the transfer of proteins into and across the cell membrane, serving as an ATP-driven molecular motor driving the stepwise translocation of polypeptide chains across the membrane.</text>
</comment>
<keyword evidence="4 12" id="KW-1003">Cell membrane</keyword>
<organism evidence="17 18">
    <name type="scientific">Lentibacillus halophilus</name>
    <dbReference type="NCBI Taxonomy" id="295065"/>
    <lineage>
        <taxon>Bacteria</taxon>
        <taxon>Bacillati</taxon>
        <taxon>Bacillota</taxon>
        <taxon>Bacilli</taxon>
        <taxon>Bacillales</taxon>
        <taxon>Bacillaceae</taxon>
        <taxon>Lentibacillus</taxon>
    </lineage>
</organism>
<dbReference type="NCBIfam" id="NF006630">
    <property type="entry name" value="PRK09200.1"/>
    <property type="match status" value="1"/>
</dbReference>
<comment type="catalytic activity">
    <reaction evidence="12">
        <text>ATP + H2O + cellular proteinSide 1 = ADP + phosphate + cellular proteinSide 2.</text>
        <dbReference type="EC" id="7.4.2.8"/>
    </reaction>
</comment>
<dbReference type="CDD" id="cd17928">
    <property type="entry name" value="DEXDc_SecA"/>
    <property type="match status" value="1"/>
</dbReference>
<feature type="binding site" evidence="12">
    <location>
        <position position="492"/>
    </location>
    <ligand>
        <name>ATP</name>
        <dbReference type="ChEBI" id="CHEBI:30616"/>
    </ligand>
</feature>
<dbReference type="EC" id="7.4.2.8" evidence="12"/>
<dbReference type="InterPro" id="IPR014018">
    <property type="entry name" value="SecA_motor_DEAD"/>
</dbReference>
<dbReference type="PROSITE" id="PS51192">
    <property type="entry name" value="HELICASE_ATP_BIND_1"/>
    <property type="match status" value="1"/>
</dbReference>
<keyword evidence="8 12" id="KW-0653">Protein transport</keyword>
<dbReference type="InterPro" id="IPR020937">
    <property type="entry name" value="SecA_CS"/>
</dbReference>
<dbReference type="PANTHER" id="PTHR30612:SF0">
    <property type="entry name" value="CHLOROPLAST PROTEIN-TRANSPORTING ATPASE"/>
    <property type="match status" value="1"/>
</dbReference>
<dbReference type="Gene3D" id="1.10.3060.10">
    <property type="entry name" value="Helical scaffold and wing domains of SecA"/>
    <property type="match status" value="1"/>
</dbReference>